<dbReference type="RefSeq" id="WP_072851325.1">
    <property type="nucleotide sequence ID" value="NZ_FRAH01000033.1"/>
</dbReference>
<feature type="compositionally biased region" description="Basic and acidic residues" evidence="1">
    <location>
        <begin position="61"/>
        <end position="86"/>
    </location>
</feature>
<sequence length="86" mass="9987">MKIDFISDGSRQKNPSTAPAKEKDKRLENPLKSGKMWVFQRCKNEKSDGSDGFWVGWQKTDPADPVREKESVCRRRDRLCGDEKQE</sequence>
<name>A0A1M6TFG8_9FIRM</name>
<reference evidence="2 3" key="1">
    <citation type="submission" date="2016-11" db="EMBL/GenBank/DDBJ databases">
        <authorList>
            <person name="Jaros S."/>
            <person name="Januszkiewicz K."/>
            <person name="Wedrychowicz H."/>
        </authorList>
    </citation>
    <scope>NUCLEOTIDE SEQUENCE [LARGE SCALE GENOMIC DNA]</scope>
    <source>
        <strain evidence="2 3">DSM 14214</strain>
    </source>
</reference>
<keyword evidence="3" id="KW-1185">Reference proteome</keyword>
<dbReference type="Proteomes" id="UP000183975">
    <property type="component" value="Unassembled WGS sequence"/>
</dbReference>
<protein>
    <submittedName>
        <fullName evidence="2">Uncharacterized protein</fullName>
    </submittedName>
</protein>
<evidence type="ECO:0000313" key="2">
    <source>
        <dbReference type="EMBL" id="SHK55701.1"/>
    </source>
</evidence>
<evidence type="ECO:0000313" key="3">
    <source>
        <dbReference type="Proteomes" id="UP000183975"/>
    </source>
</evidence>
<dbReference type="AlphaFoldDB" id="A0A1M6TFG8"/>
<evidence type="ECO:0000256" key="1">
    <source>
        <dbReference type="SAM" id="MobiDB-lite"/>
    </source>
</evidence>
<feature type="compositionally biased region" description="Basic and acidic residues" evidence="1">
    <location>
        <begin position="20"/>
        <end position="29"/>
    </location>
</feature>
<organism evidence="2 3">
    <name type="scientific">Anaerotignum lactatifermentans DSM 14214</name>
    <dbReference type="NCBI Taxonomy" id="1121323"/>
    <lineage>
        <taxon>Bacteria</taxon>
        <taxon>Bacillati</taxon>
        <taxon>Bacillota</taxon>
        <taxon>Clostridia</taxon>
        <taxon>Lachnospirales</taxon>
        <taxon>Anaerotignaceae</taxon>
        <taxon>Anaerotignum</taxon>
    </lineage>
</organism>
<feature type="region of interest" description="Disordered" evidence="1">
    <location>
        <begin position="46"/>
        <end position="86"/>
    </location>
</feature>
<accession>A0A1M6TFG8</accession>
<dbReference type="EMBL" id="FRAH01000033">
    <property type="protein sequence ID" value="SHK55701.1"/>
    <property type="molecule type" value="Genomic_DNA"/>
</dbReference>
<proteinExistence type="predicted"/>
<gene>
    <name evidence="2" type="ORF">SAMN02745138_01933</name>
</gene>
<dbReference type="OrthoDB" id="9875994at2"/>
<feature type="region of interest" description="Disordered" evidence="1">
    <location>
        <begin position="1"/>
        <end position="31"/>
    </location>
</feature>